<dbReference type="AlphaFoldDB" id="A0AAV0EES8"/>
<reference evidence="1" key="1">
    <citation type="submission" date="2022-07" db="EMBL/GenBank/DDBJ databases">
        <authorList>
            <person name="Macas J."/>
            <person name="Novak P."/>
            <person name="Neumann P."/>
        </authorList>
    </citation>
    <scope>NUCLEOTIDE SEQUENCE</scope>
</reference>
<protein>
    <submittedName>
        <fullName evidence="1">Uncharacterized protein</fullName>
    </submittedName>
</protein>
<gene>
    <name evidence="1" type="ORF">CEPIT_LOCUS24531</name>
</gene>
<keyword evidence="2" id="KW-1185">Reference proteome</keyword>
<comment type="caution">
    <text evidence="1">The sequence shown here is derived from an EMBL/GenBank/DDBJ whole genome shotgun (WGS) entry which is preliminary data.</text>
</comment>
<evidence type="ECO:0000313" key="2">
    <source>
        <dbReference type="Proteomes" id="UP001152523"/>
    </source>
</evidence>
<dbReference type="Proteomes" id="UP001152523">
    <property type="component" value="Unassembled WGS sequence"/>
</dbReference>
<dbReference type="EMBL" id="CAMAPF010000925">
    <property type="protein sequence ID" value="CAH9122529.1"/>
    <property type="molecule type" value="Genomic_DNA"/>
</dbReference>
<accession>A0AAV0EES8</accession>
<name>A0AAV0EES8_9ASTE</name>
<organism evidence="1 2">
    <name type="scientific">Cuscuta epithymum</name>
    <dbReference type="NCBI Taxonomy" id="186058"/>
    <lineage>
        <taxon>Eukaryota</taxon>
        <taxon>Viridiplantae</taxon>
        <taxon>Streptophyta</taxon>
        <taxon>Embryophyta</taxon>
        <taxon>Tracheophyta</taxon>
        <taxon>Spermatophyta</taxon>
        <taxon>Magnoliopsida</taxon>
        <taxon>eudicotyledons</taxon>
        <taxon>Gunneridae</taxon>
        <taxon>Pentapetalae</taxon>
        <taxon>asterids</taxon>
        <taxon>lamiids</taxon>
        <taxon>Solanales</taxon>
        <taxon>Convolvulaceae</taxon>
        <taxon>Cuscuteae</taxon>
        <taxon>Cuscuta</taxon>
        <taxon>Cuscuta subgen. Cuscuta</taxon>
    </lineage>
</organism>
<proteinExistence type="predicted"/>
<evidence type="ECO:0000313" key="1">
    <source>
        <dbReference type="EMBL" id="CAH9122529.1"/>
    </source>
</evidence>
<sequence>MMFLVELHYTRKQSFTWENNRLLRNLKRSKRLPQSDPSQRVWSFQKKPLQKPTNSLESAVSRTLGFKIGVKRNGGGLVLHGGEAVGGRIGTADFVFVTVVFS</sequence>